<reference evidence="6 7" key="1">
    <citation type="submission" date="2021-04" db="EMBL/GenBank/DDBJ databases">
        <authorList>
            <person name="De Guttry C."/>
            <person name="Zahm M."/>
            <person name="Klopp C."/>
            <person name="Cabau C."/>
            <person name="Louis A."/>
            <person name="Berthelot C."/>
            <person name="Parey E."/>
            <person name="Roest Crollius H."/>
            <person name="Montfort J."/>
            <person name="Robinson-Rechavi M."/>
            <person name="Bucao C."/>
            <person name="Bouchez O."/>
            <person name="Gislard M."/>
            <person name="Lluch J."/>
            <person name="Milhes M."/>
            <person name="Lampietro C."/>
            <person name="Lopez Roques C."/>
            <person name="Donnadieu C."/>
            <person name="Braasch I."/>
            <person name="Desvignes T."/>
            <person name="Postlethwait J."/>
            <person name="Bobe J."/>
            <person name="Wedekind C."/>
            <person name="Guiguen Y."/>
        </authorList>
    </citation>
    <scope>NUCLEOTIDE SEQUENCE [LARGE SCALE GENOMIC DNA]</scope>
    <source>
        <strain evidence="6">Cs_M1</strain>
        <tissue evidence="6">Blood</tissue>
    </source>
</reference>
<dbReference type="GO" id="GO:0005634">
    <property type="term" value="C:nucleus"/>
    <property type="evidence" value="ECO:0007669"/>
    <property type="project" value="UniProtKB-SubCell"/>
</dbReference>
<dbReference type="EMBL" id="JAGTTL010000006">
    <property type="protein sequence ID" value="KAK6321322.1"/>
    <property type="molecule type" value="Genomic_DNA"/>
</dbReference>
<evidence type="ECO:0000256" key="1">
    <source>
        <dbReference type="ARBA" id="ARBA00004123"/>
    </source>
</evidence>
<dbReference type="GO" id="GO:0070182">
    <property type="term" value="F:DNA polymerase binding"/>
    <property type="evidence" value="ECO:0007669"/>
    <property type="project" value="TreeGrafter"/>
</dbReference>
<evidence type="ECO:0000313" key="7">
    <source>
        <dbReference type="Proteomes" id="UP001356427"/>
    </source>
</evidence>
<protein>
    <submittedName>
        <fullName evidence="6">Uncharacterized protein</fullName>
    </submittedName>
</protein>
<evidence type="ECO:0000256" key="3">
    <source>
        <dbReference type="ARBA" id="ARBA00022843"/>
    </source>
</evidence>
<dbReference type="AlphaFoldDB" id="A0AAN8RBW9"/>
<keyword evidence="3" id="KW-0832">Ubl conjugation</keyword>
<proteinExistence type="inferred from homology"/>
<comment type="subcellular location">
    <subcellularLocation>
        <location evidence="1">Nucleus</location>
    </subcellularLocation>
</comment>
<evidence type="ECO:0000256" key="4">
    <source>
        <dbReference type="ARBA" id="ARBA00023242"/>
    </source>
</evidence>
<keyword evidence="2" id="KW-1017">Isopeptide bond</keyword>
<evidence type="ECO:0000256" key="5">
    <source>
        <dbReference type="ARBA" id="ARBA00093456"/>
    </source>
</evidence>
<sequence length="148" mass="16343">MVGGFGGLRKKLDLELCVRPPVLQASQIHMKNKGTSGHKVLQHHSIQQQSGQCFLGVGRHQVIDLLVLFILHSINANHSRRGAERVLKVKVRAGQIQEALLQKTFRGYAQVMRGYFPSILALAQSLLRSPDPCVVPFGGHVPTLIHCL</sequence>
<gene>
    <name evidence="6" type="ORF">J4Q44_G00082980</name>
</gene>
<name>A0AAN8RBW9_9TELE</name>
<organism evidence="6 7">
    <name type="scientific">Coregonus suidteri</name>
    <dbReference type="NCBI Taxonomy" id="861788"/>
    <lineage>
        <taxon>Eukaryota</taxon>
        <taxon>Metazoa</taxon>
        <taxon>Chordata</taxon>
        <taxon>Craniata</taxon>
        <taxon>Vertebrata</taxon>
        <taxon>Euteleostomi</taxon>
        <taxon>Actinopterygii</taxon>
        <taxon>Neopterygii</taxon>
        <taxon>Teleostei</taxon>
        <taxon>Protacanthopterygii</taxon>
        <taxon>Salmoniformes</taxon>
        <taxon>Salmonidae</taxon>
        <taxon>Coregoninae</taxon>
        <taxon>Coregonus</taxon>
    </lineage>
</organism>
<keyword evidence="7" id="KW-1185">Reference proteome</keyword>
<evidence type="ECO:0000313" key="6">
    <source>
        <dbReference type="EMBL" id="KAK6321322.1"/>
    </source>
</evidence>
<dbReference type="GO" id="GO:0000793">
    <property type="term" value="C:condensed chromosome"/>
    <property type="evidence" value="ECO:0007669"/>
    <property type="project" value="TreeGrafter"/>
</dbReference>
<dbReference type="GO" id="GO:1990918">
    <property type="term" value="P:double-strand break repair involved in meiotic recombination"/>
    <property type="evidence" value="ECO:0007669"/>
    <property type="project" value="TreeGrafter"/>
</dbReference>
<comment type="caution">
    <text evidence="6">The sequence shown here is derived from an EMBL/GenBank/DDBJ whole genome shotgun (WGS) entry which is preliminary data.</text>
</comment>
<dbReference type="Pfam" id="PF14631">
    <property type="entry name" value="FancD2"/>
    <property type="match status" value="1"/>
</dbReference>
<comment type="similarity">
    <text evidence="5">Belongs to the Fanconi anemia protein FANCD2 family.</text>
</comment>
<accession>A0AAN8RBW9</accession>
<dbReference type="GO" id="GO:0031573">
    <property type="term" value="P:mitotic intra-S DNA damage checkpoint signaling"/>
    <property type="evidence" value="ECO:0007669"/>
    <property type="project" value="TreeGrafter"/>
</dbReference>
<dbReference type="InterPro" id="IPR029448">
    <property type="entry name" value="FANCD2"/>
</dbReference>
<keyword evidence="4" id="KW-0539">Nucleus</keyword>
<dbReference type="PANTHER" id="PTHR32086:SF0">
    <property type="entry name" value="FANCONI ANEMIA GROUP D2 PROTEIN"/>
    <property type="match status" value="1"/>
</dbReference>
<evidence type="ECO:0000256" key="2">
    <source>
        <dbReference type="ARBA" id="ARBA00022499"/>
    </source>
</evidence>
<dbReference type="GO" id="GO:0036297">
    <property type="term" value="P:interstrand cross-link repair"/>
    <property type="evidence" value="ECO:0007669"/>
    <property type="project" value="TreeGrafter"/>
</dbReference>
<dbReference type="GO" id="GO:0007129">
    <property type="term" value="P:homologous chromosome pairing at meiosis"/>
    <property type="evidence" value="ECO:0007669"/>
    <property type="project" value="TreeGrafter"/>
</dbReference>
<dbReference type="PANTHER" id="PTHR32086">
    <property type="entry name" value="FANCONI ANEMIA GROUP D2 PROTEIN"/>
    <property type="match status" value="1"/>
</dbReference>
<dbReference type="Proteomes" id="UP001356427">
    <property type="component" value="Unassembled WGS sequence"/>
</dbReference>